<comment type="similarity">
    <text evidence="1">Belongs to the LysR transcriptional regulatory family.</text>
</comment>
<accession>A0A1Q9AM03</accession>
<dbReference type="CDD" id="cd08422">
    <property type="entry name" value="PBP2_CrgA_like"/>
    <property type="match status" value="1"/>
</dbReference>
<dbReference type="PANTHER" id="PTHR30537:SF5">
    <property type="entry name" value="HTH-TYPE TRANSCRIPTIONAL ACTIVATOR TTDR-RELATED"/>
    <property type="match status" value="1"/>
</dbReference>
<evidence type="ECO:0000313" key="9">
    <source>
        <dbReference type="EMBL" id="OLP56327.1"/>
    </source>
</evidence>
<dbReference type="GO" id="GO:0003677">
    <property type="term" value="F:DNA binding"/>
    <property type="evidence" value="ECO:0007669"/>
    <property type="project" value="UniProtKB-KW"/>
</dbReference>
<dbReference type="RefSeq" id="WP_075634045.1">
    <property type="nucleotide sequence ID" value="NZ_MKIO01000022.1"/>
</dbReference>
<dbReference type="Gene3D" id="3.40.190.290">
    <property type="match status" value="1"/>
</dbReference>
<evidence type="ECO:0000256" key="4">
    <source>
        <dbReference type="ARBA" id="ARBA00023163"/>
    </source>
</evidence>
<dbReference type="Pfam" id="PF00126">
    <property type="entry name" value="HTH_1"/>
    <property type="match status" value="1"/>
</dbReference>
<dbReference type="InterPro" id="IPR036388">
    <property type="entry name" value="WH-like_DNA-bd_sf"/>
</dbReference>
<dbReference type="InterPro" id="IPR000847">
    <property type="entry name" value="LysR_HTH_N"/>
</dbReference>
<dbReference type="AlphaFoldDB" id="A0A1Q9AM03"/>
<evidence type="ECO:0000256" key="2">
    <source>
        <dbReference type="ARBA" id="ARBA00023015"/>
    </source>
</evidence>
<dbReference type="Pfam" id="PF03466">
    <property type="entry name" value="LysR_substrate"/>
    <property type="match status" value="1"/>
</dbReference>
<dbReference type="Gene3D" id="1.10.10.10">
    <property type="entry name" value="Winged helix-like DNA-binding domain superfamily/Winged helix DNA-binding domain"/>
    <property type="match status" value="1"/>
</dbReference>
<organism evidence="9 10">
    <name type="scientific">Xaviernesmea rhizosphaerae</name>
    <dbReference type="NCBI Taxonomy" id="1672749"/>
    <lineage>
        <taxon>Bacteria</taxon>
        <taxon>Pseudomonadati</taxon>
        <taxon>Pseudomonadota</taxon>
        <taxon>Alphaproteobacteria</taxon>
        <taxon>Hyphomicrobiales</taxon>
        <taxon>Rhizobiaceae</taxon>
        <taxon>Rhizobium/Agrobacterium group</taxon>
        <taxon>Xaviernesmea</taxon>
    </lineage>
</organism>
<feature type="domain" description="HTH lysR-type" evidence="8">
    <location>
        <begin position="13"/>
        <end position="63"/>
    </location>
</feature>
<dbReference type="FunFam" id="1.10.10.10:FF:000001">
    <property type="entry name" value="LysR family transcriptional regulator"/>
    <property type="match status" value="1"/>
</dbReference>
<sequence length="301" mass="33014">MAYDSRLLTGVTVLMAVVEAGTMARAAEALGMTASGVGRAIARLETRIGIRLLERTTRSLRLTDEGRKFYEQVGPHLDGIEDAALEASGSAGVVKGRLRVNVAPIVSQTILSDRMGAFLAAYPELRVEMIMRDAVGDLVADGFDMALRFGDPPENLIARRLADMRVITAASPTYIARRGRPSHPSELIDHETIDFWDPVKGRAYDWEFHRDGETLPVKTRARLMTSDAATMLASCLAGVGICQIPPIGAHHLFARGDLIDLFPDWPGERFPLYALYPPRQKHSAKVRAFVTFVEGLITEEG</sequence>
<evidence type="ECO:0000256" key="5">
    <source>
        <dbReference type="ARBA" id="ARBA00054626"/>
    </source>
</evidence>
<name>A0A1Q9AM03_9HYPH</name>
<evidence type="ECO:0000313" key="10">
    <source>
        <dbReference type="Proteomes" id="UP000186143"/>
    </source>
</evidence>
<dbReference type="Proteomes" id="UP000186143">
    <property type="component" value="Unassembled WGS sequence"/>
</dbReference>
<dbReference type="PANTHER" id="PTHR30537">
    <property type="entry name" value="HTH-TYPE TRANSCRIPTIONAL REGULATOR"/>
    <property type="match status" value="1"/>
</dbReference>
<evidence type="ECO:0000256" key="7">
    <source>
        <dbReference type="ARBA" id="ARBA00083243"/>
    </source>
</evidence>
<dbReference type="SUPFAM" id="SSF53850">
    <property type="entry name" value="Periplasmic binding protein-like II"/>
    <property type="match status" value="1"/>
</dbReference>
<keyword evidence="2" id="KW-0805">Transcription regulation</keyword>
<evidence type="ECO:0000256" key="6">
    <source>
        <dbReference type="ARBA" id="ARBA00067332"/>
    </source>
</evidence>
<comment type="function">
    <text evidence="5">Transcriptional regulator of the ttuABCDE tartrate utilization operon.</text>
</comment>
<gene>
    <name evidence="9" type="ORF">BJF92_15690</name>
</gene>
<evidence type="ECO:0000256" key="1">
    <source>
        <dbReference type="ARBA" id="ARBA00009437"/>
    </source>
</evidence>
<reference evidence="9 10" key="1">
    <citation type="submission" date="2016-09" db="EMBL/GenBank/DDBJ databases">
        <title>Rhizobium sp. nov., a novel species isolated from the rice rhizosphere.</title>
        <authorList>
            <person name="Zhao J."/>
            <person name="Zhang X."/>
        </authorList>
    </citation>
    <scope>NUCLEOTIDE SEQUENCE [LARGE SCALE GENOMIC DNA]</scope>
    <source>
        <strain evidence="9 10">MH17</strain>
    </source>
</reference>
<keyword evidence="4" id="KW-0804">Transcription</keyword>
<protein>
    <recommendedName>
        <fullName evidence="6">HTH-type transcriptional regulator TtuA</fullName>
    </recommendedName>
    <alternativeName>
        <fullName evidence="7">Tartrate utilization transcriptional regulator</fullName>
    </alternativeName>
</protein>
<dbReference type="GO" id="GO:0003700">
    <property type="term" value="F:DNA-binding transcription factor activity"/>
    <property type="evidence" value="ECO:0007669"/>
    <property type="project" value="InterPro"/>
</dbReference>
<dbReference type="PROSITE" id="PS50931">
    <property type="entry name" value="HTH_LYSR"/>
    <property type="match status" value="1"/>
</dbReference>
<dbReference type="STRING" id="1672749.BJF92_15690"/>
<keyword evidence="3" id="KW-0238">DNA-binding</keyword>
<comment type="caution">
    <text evidence="9">The sequence shown here is derived from an EMBL/GenBank/DDBJ whole genome shotgun (WGS) entry which is preliminary data.</text>
</comment>
<dbReference type="InterPro" id="IPR036390">
    <property type="entry name" value="WH_DNA-bd_sf"/>
</dbReference>
<dbReference type="InterPro" id="IPR005119">
    <property type="entry name" value="LysR_subst-bd"/>
</dbReference>
<dbReference type="EMBL" id="MKIO01000022">
    <property type="protein sequence ID" value="OLP56327.1"/>
    <property type="molecule type" value="Genomic_DNA"/>
</dbReference>
<dbReference type="SUPFAM" id="SSF46785">
    <property type="entry name" value="Winged helix' DNA-binding domain"/>
    <property type="match status" value="1"/>
</dbReference>
<evidence type="ECO:0000256" key="3">
    <source>
        <dbReference type="ARBA" id="ARBA00023125"/>
    </source>
</evidence>
<proteinExistence type="inferred from homology"/>
<dbReference type="InterPro" id="IPR058163">
    <property type="entry name" value="LysR-type_TF_proteobact-type"/>
</dbReference>
<dbReference type="OrthoDB" id="9813056at2"/>
<evidence type="ECO:0000259" key="8">
    <source>
        <dbReference type="PROSITE" id="PS50931"/>
    </source>
</evidence>